<feature type="transmembrane region" description="Helical" evidence="12">
    <location>
        <begin position="26"/>
        <end position="49"/>
    </location>
</feature>
<evidence type="ECO:0000256" key="2">
    <source>
        <dbReference type="ARBA" id="ARBA00022475"/>
    </source>
</evidence>
<dbReference type="InterPro" id="IPR000276">
    <property type="entry name" value="GPCR_Rhodpsn"/>
</dbReference>
<evidence type="ECO:0000256" key="6">
    <source>
        <dbReference type="ARBA" id="ARBA00022989"/>
    </source>
</evidence>
<proteinExistence type="inferred from homology"/>
<feature type="transmembrane region" description="Helical" evidence="12">
    <location>
        <begin position="558"/>
        <end position="577"/>
    </location>
</feature>
<dbReference type="AlphaFoldDB" id="A0AAW0H0N7"/>
<feature type="transmembrane region" description="Helical" evidence="12">
    <location>
        <begin position="343"/>
        <end position="363"/>
    </location>
</feature>
<feature type="transmembrane region" description="Helical" evidence="12">
    <location>
        <begin position="523"/>
        <end position="546"/>
    </location>
</feature>
<keyword evidence="5" id="KW-0552">Olfaction</keyword>
<dbReference type="PROSITE" id="PS00237">
    <property type="entry name" value="G_PROTEIN_RECEP_F1_1"/>
    <property type="match status" value="1"/>
</dbReference>
<reference evidence="14 15" key="1">
    <citation type="journal article" date="2023" name="bioRxiv">
        <title>Conserved and derived expression patterns and positive selection on dental genes reveal complex evolutionary context of ever-growing rodent molars.</title>
        <authorList>
            <person name="Calamari Z.T."/>
            <person name="Song A."/>
            <person name="Cohen E."/>
            <person name="Akter M."/>
            <person name="Roy R.D."/>
            <person name="Hallikas O."/>
            <person name="Christensen M.M."/>
            <person name="Li P."/>
            <person name="Marangoni P."/>
            <person name="Jernvall J."/>
            <person name="Klein O.D."/>
        </authorList>
    </citation>
    <scope>NUCLEOTIDE SEQUENCE [LARGE SCALE GENOMIC DNA]</scope>
    <source>
        <strain evidence="14">V071</strain>
    </source>
</reference>
<evidence type="ECO:0000313" key="15">
    <source>
        <dbReference type="Proteomes" id="UP001488838"/>
    </source>
</evidence>
<dbReference type="InterPro" id="IPR017452">
    <property type="entry name" value="GPCR_Rhodpsn_7TM"/>
</dbReference>
<dbReference type="SUPFAM" id="SSF81321">
    <property type="entry name" value="Family A G protein-coupled receptor-like"/>
    <property type="match status" value="2"/>
</dbReference>
<evidence type="ECO:0000256" key="7">
    <source>
        <dbReference type="ARBA" id="ARBA00023040"/>
    </source>
</evidence>
<keyword evidence="7 11" id="KW-0297">G-protein coupled receptor</keyword>
<evidence type="ECO:0000313" key="14">
    <source>
        <dbReference type="EMBL" id="KAK7795973.1"/>
    </source>
</evidence>
<keyword evidence="3" id="KW-0716">Sensory transduction</keyword>
<sequence length="588" mass="66256">MRENRTEVTHFLLLGLTDDPNLQLPLFITFLLIYTITLVGNLGMILLILMDSRLHTPMYIFLCNLSLTDFCCSSSVTPKVMMFFFAAFITVENYLLASMAYDRYAAVCKPLHYATTMTTSVCTRLIIGSYVIGFLNASIHIGDTFWLSFCESNVVHHFFCDIPAVMVLSCSDRQVSELVLVYIVSFHIFFAFIVIWISYTFIFVTILKMHSTVGHHKAMSTCASHFTAVSIFYGTGIFMYVQPSSSHSMDTDKIASVFYTMVIPMLNPLVYSLRNKERTFISSQMIMMKNMTEVTQFFLTGLTNTPGLQLPLFITFLIIYTFTLVGNLGMFLLILLDSRLHTPMYFFLGNLSLVDLGYSSAITPKVMAGLLVGDKIMSYNNCAAQMFSFAAFATVENYLLASMAYDRYAAVCKPLHYASNMTTGFCIWLIAGCYACGFLSACIYTGNTFRLSFCSSRVVHHFFCDMPAVMALSCSDRHANELILICLASFTIFFALIIILVSYTIIIITILKMHSGVGHQKAISTCASHFTAVSIFYGTIIFMYLQPSSKHAMDTDKIVSVFYTMIIPMLNPLVYSLRNKEVKRAFMK</sequence>
<evidence type="ECO:0000259" key="13">
    <source>
        <dbReference type="PROSITE" id="PS50262"/>
    </source>
</evidence>
<evidence type="ECO:0000256" key="8">
    <source>
        <dbReference type="ARBA" id="ARBA00023136"/>
    </source>
</evidence>
<gene>
    <name evidence="14" type="ORF">U0070_010781</name>
</gene>
<evidence type="ECO:0000256" key="3">
    <source>
        <dbReference type="ARBA" id="ARBA00022606"/>
    </source>
</evidence>
<dbReference type="FunFam" id="1.20.1070.10:FF:000003">
    <property type="entry name" value="Olfactory receptor"/>
    <property type="match status" value="1"/>
</dbReference>
<feature type="non-terminal residue" evidence="14">
    <location>
        <position position="588"/>
    </location>
</feature>
<dbReference type="InterPro" id="IPR000725">
    <property type="entry name" value="Olfact_rcpt"/>
</dbReference>
<evidence type="ECO:0000256" key="1">
    <source>
        <dbReference type="ARBA" id="ARBA00004651"/>
    </source>
</evidence>
<keyword evidence="6 12" id="KW-1133">Transmembrane helix</keyword>
<dbReference type="PANTHER" id="PTHR48018">
    <property type="entry name" value="OLFACTORY RECEPTOR"/>
    <property type="match status" value="1"/>
</dbReference>
<feature type="domain" description="G-protein coupled receptors family 1 profile" evidence="13">
    <location>
        <begin position="40"/>
        <end position="271"/>
    </location>
</feature>
<dbReference type="GO" id="GO:0004930">
    <property type="term" value="F:G protein-coupled receptor activity"/>
    <property type="evidence" value="ECO:0007669"/>
    <property type="project" value="UniProtKB-KW"/>
</dbReference>
<organism evidence="14 15">
    <name type="scientific">Myodes glareolus</name>
    <name type="common">Bank vole</name>
    <name type="synonym">Clethrionomys glareolus</name>
    <dbReference type="NCBI Taxonomy" id="447135"/>
    <lineage>
        <taxon>Eukaryota</taxon>
        <taxon>Metazoa</taxon>
        <taxon>Chordata</taxon>
        <taxon>Craniata</taxon>
        <taxon>Vertebrata</taxon>
        <taxon>Euteleostomi</taxon>
        <taxon>Mammalia</taxon>
        <taxon>Eutheria</taxon>
        <taxon>Euarchontoglires</taxon>
        <taxon>Glires</taxon>
        <taxon>Rodentia</taxon>
        <taxon>Myomorpha</taxon>
        <taxon>Muroidea</taxon>
        <taxon>Cricetidae</taxon>
        <taxon>Arvicolinae</taxon>
        <taxon>Myodes</taxon>
    </lineage>
</organism>
<dbReference type="PRINTS" id="PR00245">
    <property type="entry name" value="OLFACTORYR"/>
</dbReference>
<dbReference type="GO" id="GO:0004984">
    <property type="term" value="F:olfactory receptor activity"/>
    <property type="evidence" value="ECO:0007669"/>
    <property type="project" value="InterPro"/>
</dbReference>
<feature type="transmembrane region" description="Helical" evidence="12">
    <location>
        <begin position="482"/>
        <end position="511"/>
    </location>
</feature>
<dbReference type="PRINTS" id="PR00237">
    <property type="entry name" value="GPCRRHODOPSN"/>
</dbReference>
<evidence type="ECO:0000256" key="12">
    <source>
        <dbReference type="SAM" id="Phobius"/>
    </source>
</evidence>
<dbReference type="CDD" id="cd15407">
    <property type="entry name" value="7tmA_OR5B-like"/>
    <property type="match status" value="2"/>
</dbReference>
<dbReference type="PROSITE" id="PS50262">
    <property type="entry name" value="G_PROTEIN_RECEP_F1_2"/>
    <property type="match status" value="2"/>
</dbReference>
<evidence type="ECO:0000256" key="10">
    <source>
        <dbReference type="ARBA" id="ARBA00023224"/>
    </source>
</evidence>
<dbReference type="Gene3D" id="1.20.1070.10">
    <property type="entry name" value="Rhodopsin 7-helix transmembrane proteins"/>
    <property type="match status" value="2"/>
</dbReference>
<evidence type="ECO:0000256" key="4">
    <source>
        <dbReference type="ARBA" id="ARBA00022692"/>
    </source>
</evidence>
<evidence type="ECO:0000256" key="5">
    <source>
        <dbReference type="ARBA" id="ARBA00022725"/>
    </source>
</evidence>
<accession>A0AAW0H0N7</accession>
<keyword evidence="2" id="KW-1003">Cell membrane</keyword>
<feature type="transmembrane region" description="Helical" evidence="12">
    <location>
        <begin position="383"/>
        <end position="405"/>
    </location>
</feature>
<feature type="transmembrane region" description="Helical" evidence="12">
    <location>
        <begin position="218"/>
        <end position="242"/>
    </location>
</feature>
<comment type="subcellular location">
    <subcellularLocation>
        <location evidence="1">Cell membrane</location>
        <topology evidence="1">Multi-pass membrane protein</topology>
    </subcellularLocation>
</comment>
<feature type="domain" description="G-protein coupled receptors family 1 profile" evidence="13">
    <location>
        <begin position="326"/>
        <end position="575"/>
    </location>
</feature>
<keyword evidence="10 11" id="KW-0807">Transducer</keyword>
<feature type="transmembrane region" description="Helical" evidence="12">
    <location>
        <begin position="82"/>
        <end position="101"/>
    </location>
</feature>
<dbReference type="FunFam" id="1.20.1070.10:FF:000004">
    <property type="entry name" value="Olfactory receptor"/>
    <property type="match status" value="1"/>
</dbReference>
<dbReference type="EMBL" id="JBBHLL010001546">
    <property type="protein sequence ID" value="KAK7795973.1"/>
    <property type="molecule type" value="Genomic_DNA"/>
</dbReference>
<evidence type="ECO:0000256" key="9">
    <source>
        <dbReference type="ARBA" id="ARBA00023170"/>
    </source>
</evidence>
<comment type="caution">
    <text evidence="14">The sequence shown here is derived from an EMBL/GenBank/DDBJ whole genome shotgun (WGS) entry which is preliminary data.</text>
</comment>
<comment type="similarity">
    <text evidence="11">Belongs to the G-protein coupled receptor 1 family.</text>
</comment>
<keyword evidence="15" id="KW-1185">Reference proteome</keyword>
<feature type="transmembrane region" description="Helical" evidence="12">
    <location>
        <begin position="425"/>
        <end position="446"/>
    </location>
</feature>
<feature type="transmembrane region" description="Helical" evidence="12">
    <location>
        <begin position="318"/>
        <end position="336"/>
    </location>
</feature>
<keyword evidence="8 12" id="KW-0472">Membrane</keyword>
<feature type="transmembrane region" description="Helical" evidence="12">
    <location>
        <begin position="121"/>
        <end position="139"/>
    </location>
</feature>
<keyword evidence="4 11" id="KW-0812">Transmembrane</keyword>
<protein>
    <recommendedName>
        <fullName evidence="13">G-protein coupled receptors family 1 profile domain-containing protein</fullName>
    </recommendedName>
</protein>
<dbReference type="Pfam" id="PF13853">
    <property type="entry name" value="7tm_4"/>
    <property type="match status" value="2"/>
</dbReference>
<dbReference type="Proteomes" id="UP001488838">
    <property type="component" value="Unassembled WGS sequence"/>
</dbReference>
<dbReference type="GO" id="GO:0005886">
    <property type="term" value="C:plasma membrane"/>
    <property type="evidence" value="ECO:0007669"/>
    <property type="project" value="UniProtKB-SubCell"/>
</dbReference>
<feature type="transmembrane region" description="Helical" evidence="12">
    <location>
        <begin position="179"/>
        <end position="206"/>
    </location>
</feature>
<name>A0AAW0H0N7_MYOGA</name>
<keyword evidence="9 11" id="KW-0675">Receptor</keyword>
<evidence type="ECO:0000256" key="11">
    <source>
        <dbReference type="RuleBase" id="RU000688"/>
    </source>
</evidence>
<feature type="transmembrane region" description="Helical" evidence="12">
    <location>
        <begin position="254"/>
        <end position="273"/>
    </location>
</feature>